<sequence length="805" mass="89546">MIAYRIFPWLFITCLCVCICSYGQPGTRSEKLLLDNGWRFHLGDIPFPVIRGNSESYNASKAGNAGGAAAVKYDDSQWRVLNLPHDWAVESDVDSSANVAQGYRKRGFGWYRRSFTLDSTDKGKNLELQFEGIATHATVWVNGQVVRYSWSAYNSFYIDISAIARYGKEKNQIAVRVDADAMEGWWYEGAGIYRHTWLVKRPPLHISTDGVFAQPIKTADGSWLIPAEVTLENTGNKSAAPQVNIAVYDKYGKQVTSAQANATVDVLDKAVVKLNLHVNNPELWNIESPVLYTVKTVVTANGSNDQVTTKCGFRTIRFDADSGFYLNDKHVKIQGVCNHIDHVGVGTAMPDALWAFRIQKLKELGANGYRCSHNPPSSILLDLCDSLGMVVMDENRNFNTSPEYLAQLEWMVRRDRNHPAIVLWSVFNEEPIQGSPVGYEMVRRMSKIVKRLDTSRPVTAAMSGGFFEPVNVSQAVDVMGFNYEIKGYDRFHKEHPTQPMTSSEDASGVMVRGEYVTDKTKHTLDSYDTQFPSWAATHRVAWKAIAERQWMAGCFVWTGFDYHGEPTPYTWPTVNSNFGIMDICGFPKAAYYIHQSQWIPNKNVLHLIPHWNWPADSIGKPIKVMALSNADNVKLLLNGKLIGEKKNDLYEMVSWEVPYKPGKLEAIGYKNGKEVSRYVVETTGVPAQLQLIPYKDTLKNDGQDVTPITVQVLDAAGRPVPTANNHITFEIKGAGNIIGLGNGNPNSHEPEKGNQQSLFNGLAQVIVQSQPGAEGVLTITAKAEGLQPATISIPFKKVPAVAAVQ</sequence>
<dbReference type="EMBL" id="JAGFNK010000880">
    <property type="protein sequence ID" value="KAI9437851.1"/>
    <property type="molecule type" value="Genomic_DNA"/>
</dbReference>
<keyword evidence="2" id="KW-1185">Reference proteome</keyword>
<evidence type="ECO:0000313" key="2">
    <source>
        <dbReference type="Proteomes" id="UP001207468"/>
    </source>
</evidence>
<organism evidence="1 2">
    <name type="scientific">Russula earlei</name>
    <dbReference type="NCBI Taxonomy" id="71964"/>
    <lineage>
        <taxon>Eukaryota</taxon>
        <taxon>Fungi</taxon>
        <taxon>Dikarya</taxon>
        <taxon>Basidiomycota</taxon>
        <taxon>Agaricomycotina</taxon>
        <taxon>Agaricomycetes</taxon>
        <taxon>Russulales</taxon>
        <taxon>Russulaceae</taxon>
        <taxon>Russula</taxon>
    </lineage>
</organism>
<gene>
    <name evidence="1" type="ORF">F5148DRAFT_1354189</name>
</gene>
<dbReference type="Proteomes" id="UP001207468">
    <property type="component" value="Unassembled WGS sequence"/>
</dbReference>
<evidence type="ECO:0000313" key="1">
    <source>
        <dbReference type="EMBL" id="KAI9437851.1"/>
    </source>
</evidence>
<reference evidence="1" key="1">
    <citation type="submission" date="2021-03" db="EMBL/GenBank/DDBJ databases">
        <title>Evolutionary priming and transition to the ectomycorrhizal habit in an iconic lineage of mushroom-forming fungi: is preadaptation a requirement?</title>
        <authorList>
            <consortium name="DOE Joint Genome Institute"/>
            <person name="Looney B.P."/>
            <person name="Miyauchi S."/>
            <person name="Morin E."/>
            <person name="Drula E."/>
            <person name="Courty P.E."/>
            <person name="Chicoki N."/>
            <person name="Fauchery L."/>
            <person name="Kohler A."/>
            <person name="Kuo A."/>
            <person name="LaButti K."/>
            <person name="Pangilinan J."/>
            <person name="Lipzen A."/>
            <person name="Riley R."/>
            <person name="Andreopoulos W."/>
            <person name="He G."/>
            <person name="Johnson J."/>
            <person name="Barry K.W."/>
            <person name="Grigoriev I.V."/>
            <person name="Nagy L."/>
            <person name="Hibbett D."/>
            <person name="Henrissat B."/>
            <person name="Matheny P.B."/>
            <person name="Labbe J."/>
            <person name="Martin A.F."/>
        </authorList>
    </citation>
    <scope>NUCLEOTIDE SEQUENCE</scope>
    <source>
        <strain evidence="1">BPL698</strain>
    </source>
</reference>
<protein>
    <submittedName>
        <fullName evidence="1">Beta-galactosidase, putative, bgl2C</fullName>
    </submittedName>
</protein>
<name>A0ACC0TT94_9AGAM</name>
<comment type="caution">
    <text evidence="1">The sequence shown here is derived from an EMBL/GenBank/DDBJ whole genome shotgun (WGS) entry which is preliminary data.</text>
</comment>
<accession>A0ACC0TT94</accession>
<proteinExistence type="predicted"/>